<proteinExistence type="predicted"/>
<evidence type="ECO:0000256" key="1">
    <source>
        <dbReference type="ARBA" id="ARBA00022801"/>
    </source>
</evidence>
<dbReference type="InterPro" id="IPR001650">
    <property type="entry name" value="Helicase_C-like"/>
</dbReference>
<keyword evidence="5" id="KW-1185">Reference proteome</keyword>
<dbReference type="GO" id="GO:0005524">
    <property type="term" value="F:ATP binding"/>
    <property type="evidence" value="ECO:0007669"/>
    <property type="project" value="InterPro"/>
</dbReference>
<dbReference type="EMBL" id="AGNL01044848">
    <property type="protein sequence ID" value="EJK49391.1"/>
    <property type="molecule type" value="Genomic_DNA"/>
</dbReference>
<dbReference type="Proteomes" id="UP000266841">
    <property type="component" value="Unassembled WGS sequence"/>
</dbReference>
<dbReference type="eggNOG" id="KOG0387">
    <property type="taxonomic scope" value="Eukaryota"/>
</dbReference>
<evidence type="ECO:0000259" key="3">
    <source>
        <dbReference type="PROSITE" id="PS51194"/>
    </source>
</evidence>
<dbReference type="AlphaFoldDB" id="K0RKF0"/>
<organism evidence="4 5">
    <name type="scientific">Thalassiosira oceanica</name>
    <name type="common">Marine diatom</name>
    <dbReference type="NCBI Taxonomy" id="159749"/>
    <lineage>
        <taxon>Eukaryota</taxon>
        <taxon>Sar</taxon>
        <taxon>Stramenopiles</taxon>
        <taxon>Ochrophyta</taxon>
        <taxon>Bacillariophyta</taxon>
        <taxon>Coscinodiscophyceae</taxon>
        <taxon>Thalassiosirophycidae</taxon>
        <taxon>Thalassiosirales</taxon>
        <taxon>Thalassiosiraceae</taxon>
        <taxon>Thalassiosira</taxon>
    </lineage>
</organism>
<dbReference type="PANTHER" id="PTHR45629">
    <property type="entry name" value="SNF2/RAD54 FAMILY MEMBER"/>
    <property type="match status" value="1"/>
</dbReference>
<gene>
    <name evidence="4" type="ORF">THAOC_31743</name>
</gene>
<dbReference type="OrthoDB" id="413460at2759"/>
<dbReference type="GO" id="GO:0008094">
    <property type="term" value="F:ATP-dependent activity, acting on DNA"/>
    <property type="evidence" value="ECO:0007669"/>
    <property type="project" value="TreeGrafter"/>
</dbReference>
<feature type="domain" description="Helicase C-terminal" evidence="3">
    <location>
        <begin position="39"/>
        <end position="216"/>
    </location>
</feature>
<comment type="caution">
    <text evidence="4">The sequence shown here is derived from an EMBL/GenBank/DDBJ whole genome shotgun (WGS) entry which is preliminary data.</text>
</comment>
<evidence type="ECO:0000256" key="2">
    <source>
        <dbReference type="SAM" id="MobiDB-lite"/>
    </source>
</evidence>
<dbReference type="Gene3D" id="3.40.50.300">
    <property type="entry name" value="P-loop containing nucleotide triphosphate hydrolases"/>
    <property type="match status" value="2"/>
</dbReference>
<name>K0RKF0_THAOC</name>
<dbReference type="InterPro" id="IPR049730">
    <property type="entry name" value="SNF2/RAD54-like_C"/>
</dbReference>
<reference evidence="4 5" key="1">
    <citation type="journal article" date="2012" name="Genome Biol.">
        <title>Genome and low-iron response of an oceanic diatom adapted to chronic iron limitation.</title>
        <authorList>
            <person name="Lommer M."/>
            <person name="Specht M."/>
            <person name="Roy A.S."/>
            <person name="Kraemer L."/>
            <person name="Andreson R."/>
            <person name="Gutowska M.A."/>
            <person name="Wolf J."/>
            <person name="Bergner S.V."/>
            <person name="Schilhabel M.B."/>
            <person name="Klostermeier U.C."/>
            <person name="Beiko R.G."/>
            <person name="Rosenstiel P."/>
            <person name="Hippler M."/>
            <person name="Laroche J."/>
        </authorList>
    </citation>
    <scope>NUCLEOTIDE SEQUENCE [LARGE SCALE GENOMIC DNA]</scope>
    <source>
        <strain evidence="4 5">CCMP1005</strain>
    </source>
</reference>
<dbReference type="Pfam" id="PF00271">
    <property type="entry name" value="Helicase_C"/>
    <property type="match status" value="1"/>
</dbReference>
<dbReference type="PANTHER" id="PTHR45629:SF7">
    <property type="entry name" value="DNA EXCISION REPAIR PROTEIN ERCC-6-RELATED"/>
    <property type="match status" value="1"/>
</dbReference>
<evidence type="ECO:0000313" key="4">
    <source>
        <dbReference type="EMBL" id="EJK49391.1"/>
    </source>
</evidence>
<sequence length="405" mass="45018">MPGKTEQVLFCRLTSKQRSLYEDYIRSDEVLSVVRGNTQLLKAVTVLRKICNHPDLISGPNGADFNGGESSSDSEDEDYMDMERLAERSGKLQVLAKILHLWKEQGHNKVIIFTQKLVDKFNNDESYFCFLMTTKTGGVGLNVTGANRVILYDPDWNPQTDAQARERAWRFGQNRDVTDLKDLFTLKADSKEVTETGELTRGRGVVNMNIEERKSVGDGNIVDNTDTLGAVMKSKGLCGVFDHDFVENTSKKKSLSVIEMEENATKVALNAAAALQKSLENQSKFQPTFTGSEETRPSFSGNRMASSNSLLANLKGKRIDIANASKPPPRHQLSNDPAVLSDDKYAHLLQRIQKFIRCKAAAGKAPSTRELLNAFKDVPDSDAAVFRNLLKSIASINNGHWTLKK</sequence>
<dbReference type="InterPro" id="IPR000330">
    <property type="entry name" value="SNF2_N"/>
</dbReference>
<dbReference type="GO" id="GO:0006283">
    <property type="term" value="P:transcription-coupled nucleotide-excision repair"/>
    <property type="evidence" value="ECO:0007669"/>
    <property type="project" value="TreeGrafter"/>
</dbReference>
<dbReference type="SMART" id="SM00490">
    <property type="entry name" value="HELICc"/>
    <property type="match status" value="1"/>
</dbReference>
<dbReference type="PROSITE" id="PS51194">
    <property type="entry name" value="HELICASE_CTER"/>
    <property type="match status" value="1"/>
</dbReference>
<dbReference type="InterPro" id="IPR027417">
    <property type="entry name" value="P-loop_NTPase"/>
</dbReference>
<protein>
    <recommendedName>
        <fullName evidence="3">Helicase C-terminal domain-containing protein</fullName>
    </recommendedName>
</protein>
<dbReference type="CDD" id="cd18793">
    <property type="entry name" value="SF2_C_SNF"/>
    <property type="match status" value="1"/>
</dbReference>
<dbReference type="InterPro" id="IPR050496">
    <property type="entry name" value="SNF2_RAD54_helicase_repair"/>
</dbReference>
<dbReference type="Pfam" id="PF00176">
    <property type="entry name" value="SNF2-rel_dom"/>
    <property type="match status" value="1"/>
</dbReference>
<dbReference type="GO" id="GO:0016787">
    <property type="term" value="F:hydrolase activity"/>
    <property type="evidence" value="ECO:0007669"/>
    <property type="project" value="UniProtKB-KW"/>
</dbReference>
<dbReference type="SUPFAM" id="SSF52540">
    <property type="entry name" value="P-loop containing nucleoside triphosphate hydrolases"/>
    <property type="match status" value="1"/>
</dbReference>
<accession>K0RKF0</accession>
<feature type="region of interest" description="Disordered" evidence="2">
    <location>
        <begin position="284"/>
        <end position="304"/>
    </location>
</feature>
<keyword evidence="1" id="KW-0378">Hydrolase</keyword>
<evidence type="ECO:0000313" key="5">
    <source>
        <dbReference type="Proteomes" id="UP000266841"/>
    </source>
</evidence>
<dbReference type="GO" id="GO:0005634">
    <property type="term" value="C:nucleus"/>
    <property type="evidence" value="ECO:0007669"/>
    <property type="project" value="TreeGrafter"/>
</dbReference>